<feature type="domain" description="NmrA-like" evidence="3">
    <location>
        <begin position="2"/>
        <end position="295"/>
    </location>
</feature>
<dbReference type="PANTHER" id="PTHR42748:SF31">
    <property type="entry name" value="NMRA-LIKE DOMAIN-CONTAINING PROTEIN-RELATED"/>
    <property type="match status" value="1"/>
</dbReference>
<dbReference type="InterPro" id="IPR051164">
    <property type="entry name" value="NmrA-like_oxidored"/>
</dbReference>
<dbReference type="GeneID" id="34574775"/>
<comment type="similarity">
    <text evidence="1">Belongs to the NmrA-type oxidoreductase family.</text>
</comment>
<dbReference type="AlphaFoldDB" id="A0A1F5LN62"/>
<evidence type="ECO:0000259" key="3">
    <source>
        <dbReference type="Pfam" id="PF05368"/>
    </source>
</evidence>
<dbReference type="InterPro" id="IPR036291">
    <property type="entry name" value="NAD(P)-bd_dom_sf"/>
</dbReference>
<sequence length="303" mass="32392">MSQIITVFGATGIQGGSVIKSLLSDSTLSEEFRIRGVTRDVSTPAAQALAKLAVEVVKGDLSSPSSVAAAVKGSHTVFLVTNFWETMKPEVEIAQGKNVADAAKAAGISHLVFSSLIGVSKATGGKFKNVPHFDGKAEIEEYIRGTGVPSTFFLPGYYMANYIQLLNKNEDGSYTLAYPVGKDTKFPLLDAPADTGKFVKSIIKNREKLLGKHVLGATDYYTTGQIVAGFSEVTGKKASFVQLTAEQYTAALPPILAPALLESHLFIENPGYFAGESLTESLAILEEKPTTWKEFVKGTPAFN</sequence>
<comment type="caution">
    <text evidence="4">The sequence shown here is derived from an EMBL/GenBank/DDBJ whole genome shotgun (WGS) entry which is preliminary data.</text>
</comment>
<dbReference type="Gene3D" id="3.40.50.720">
    <property type="entry name" value="NAD(P)-binding Rossmann-like Domain"/>
    <property type="match status" value="1"/>
</dbReference>
<keyword evidence="2" id="KW-0521">NADP</keyword>
<gene>
    <name evidence="4" type="ORF">PENARI_c005G11273</name>
</gene>
<proteinExistence type="inferred from homology"/>
<reference evidence="4 5" key="1">
    <citation type="journal article" date="2016" name="Sci. Rep.">
        <title>Penicillium arizonense, a new, genome sequenced fungal species, reveals a high chemical diversity in secreted metabolites.</title>
        <authorList>
            <person name="Grijseels S."/>
            <person name="Nielsen J.C."/>
            <person name="Randelovic M."/>
            <person name="Nielsen J."/>
            <person name="Nielsen K.F."/>
            <person name="Workman M."/>
            <person name="Frisvad J.C."/>
        </authorList>
    </citation>
    <scope>NUCLEOTIDE SEQUENCE [LARGE SCALE GENOMIC DNA]</scope>
    <source>
        <strain evidence="4 5">CBS 141311</strain>
    </source>
</reference>
<name>A0A1F5LN62_PENAI</name>
<dbReference type="PANTHER" id="PTHR42748">
    <property type="entry name" value="NITROGEN METABOLITE REPRESSION PROTEIN NMRA FAMILY MEMBER"/>
    <property type="match status" value="1"/>
</dbReference>
<dbReference type="Proteomes" id="UP000177622">
    <property type="component" value="Unassembled WGS sequence"/>
</dbReference>
<dbReference type="InterPro" id="IPR008030">
    <property type="entry name" value="NmrA-like"/>
</dbReference>
<dbReference type="Pfam" id="PF05368">
    <property type="entry name" value="NmrA"/>
    <property type="match status" value="1"/>
</dbReference>
<protein>
    <recommendedName>
        <fullName evidence="3">NmrA-like domain-containing protein</fullName>
    </recommendedName>
</protein>
<dbReference type="EMBL" id="LXJU01000005">
    <property type="protein sequence ID" value="OGE54648.1"/>
    <property type="molecule type" value="Genomic_DNA"/>
</dbReference>
<keyword evidence="5" id="KW-1185">Reference proteome</keyword>
<organism evidence="4 5">
    <name type="scientific">Penicillium arizonense</name>
    <dbReference type="NCBI Taxonomy" id="1835702"/>
    <lineage>
        <taxon>Eukaryota</taxon>
        <taxon>Fungi</taxon>
        <taxon>Dikarya</taxon>
        <taxon>Ascomycota</taxon>
        <taxon>Pezizomycotina</taxon>
        <taxon>Eurotiomycetes</taxon>
        <taxon>Eurotiomycetidae</taxon>
        <taxon>Eurotiales</taxon>
        <taxon>Aspergillaceae</taxon>
        <taxon>Penicillium</taxon>
    </lineage>
</organism>
<dbReference type="Gene3D" id="3.90.25.10">
    <property type="entry name" value="UDP-galactose 4-epimerase, domain 1"/>
    <property type="match status" value="1"/>
</dbReference>
<dbReference type="SUPFAM" id="SSF51735">
    <property type="entry name" value="NAD(P)-binding Rossmann-fold domains"/>
    <property type="match status" value="1"/>
</dbReference>
<dbReference type="OrthoDB" id="3358371at2759"/>
<dbReference type="CDD" id="cd05251">
    <property type="entry name" value="NmrA_like_SDR_a"/>
    <property type="match status" value="1"/>
</dbReference>
<evidence type="ECO:0000256" key="1">
    <source>
        <dbReference type="ARBA" id="ARBA00006328"/>
    </source>
</evidence>
<evidence type="ECO:0000313" key="5">
    <source>
        <dbReference type="Proteomes" id="UP000177622"/>
    </source>
</evidence>
<dbReference type="STRING" id="1835702.A0A1F5LN62"/>
<evidence type="ECO:0000313" key="4">
    <source>
        <dbReference type="EMBL" id="OGE54648.1"/>
    </source>
</evidence>
<dbReference type="RefSeq" id="XP_022490081.1">
    <property type="nucleotide sequence ID" value="XM_022630041.1"/>
</dbReference>
<accession>A0A1F5LN62</accession>
<evidence type="ECO:0000256" key="2">
    <source>
        <dbReference type="ARBA" id="ARBA00022857"/>
    </source>
</evidence>
<dbReference type="GO" id="GO:0005634">
    <property type="term" value="C:nucleus"/>
    <property type="evidence" value="ECO:0007669"/>
    <property type="project" value="TreeGrafter"/>
</dbReference>